<sequence>MLKEKLRSTRSDKKRDVRPTIPVTLKECIYRISYITNTPVKDVCVDICEAGVVSKKVMEHMSVYFRRQIWLDQTLYRGDLANASIKSEIPAGQKERITMRFSQRSFENIRTLGYALDVTPTTAVALLLDASVKNSDFINEYVRIFLSKHVDEGRMRELKQVMTFINKNNPYEEQISWSAITSFIVDEMKTGTSNLSQSITGWLDKLK</sequence>
<evidence type="ECO:0000313" key="2">
    <source>
        <dbReference type="Proteomes" id="UP000220106"/>
    </source>
</evidence>
<dbReference type="Proteomes" id="UP000220106">
    <property type="component" value="Unassembled WGS sequence"/>
</dbReference>
<gene>
    <name evidence="1" type="ORF">CN689_00345</name>
</gene>
<dbReference type="RefSeq" id="WP_098174462.1">
    <property type="nucleotide sequence ID" value="NZ_JAMWYI010000012.1"/>
</dbReference>
<protein>
    <submittedName>
        <fullName evidence="1">Uncharacterized protein</fullName>
    </submittedName>
</protein>
<dbReference type="AlphaFoldDB" id="A0AAX0S9B0"/>
<name>A0AAX0S9B0_9BACI</name>
<comment type="caution">
    <text evidence="1">The sequence shown here is derived from an EMBL/GenBank/DDBJ whole genome shotgun (WGS) entry which is preliminary data.</text>
</comment>
<accession>A0AAX0S9B0</accession>
<organism evidence="1 2">
    <name type="scientific">Peribacillus butanolivorans</name>
    <dbReference type="NCBI Taxonomy" id="421767"/>
    <lineage>
        <taxon>Bacteria</taxon>
        <taxon>Bacillati</taxon>
        <taxon>Bacillota</taxon>
        <taxon>Bacilli</taxon>
        <taxon>Bacillales</taxon>
        <taxon>Bacillaceae</taxon>
        <taxon>Peribacillus</taxon>
    </lineage>
</organism>
<reference evidence="1 2" key="1">
    <citation type="submission" date="2017-09" db="EMBL/GenBank/DDBJ databases">
        <title>Large-scale bioinformatics analysis of Bacillus genomes uncovers conserved roles of natural products in bacterial physiology.</title>
        <authorList>
            <consortium name="Agbiome Team Llc"/>
            <person name="Bleich R.M."/>
            <person name="Kirk G.J."/>
            <person name="Santa Maria K.C."/>
            <person name="Allen S.E."/>
            <person name="Farag S."/>
            <person name="Shank E.A."/>
            <person name="Bowers A."/>
        </authorList>
    </citation>
    <scope>NUCLEOTIDE SEQUENCE [LARGE SCALE GENOMIC DNA]</scope>
    <source>
        <strain evidence="1 2">AFS003229</strain>
    </source>
</reference>
<dbReference type="EMBL" id="NUEQ01000002">
    <property type="protein sequence ID" value="PEJ38239.1"/>
    <property type="molecule type" value="Genomic_DNA"/>
</dbReference>
<evidence type="ECO:0000313" key="1">
    <source>
        <dbReference type="EMBL" id="PEJ38239.1"/>
    </source>
</evidence>
<proteinExistence type="predicted"/>